<proteinExistence type="predicted"/>
<gene>
    <name evidence="2" type="ORF">FH752_08295</name>
</gene>
<dbReference type="AlphaFoldDB" id="A0A844HWX7"/>
<evidence type="ECO:0000256" key="1">
    <source>
        <dbReference type="SAM" id="SignalP"/>
    </source>
</evidence>
<accession>A0A844HWX7</accession>
<dbReference type="EMBL" id="VENC01000008">
    <property type="protein sequence ID" value="MTI98606.1"/>
    <property type="molecule type" value="Genomic_DNA"/>
</dbReference>
<comment type="caution">
    <text evidence="2">The sequence shown here is derived from an EMBL/GenBank/DDBJ whole genome shotgun (WGS) entry which is preliminary data.</text>
</comment>
<feature type="chain" id="PRO_5032299655" evidence="1">
    <location>
        <begin position="21"/>
        <end position="355"/>
    </location>
</feature>
<feature type="signal peptide" evidence="1">
    <location>
        <begin position="1"/>
        <end position="20"/>
    </location>
</feature>
<keyword evidence="1" id="KW-0732">Signal</keyword>
<evidence type="ECO:0000313" key="2">
    <source>
        <dbReference type="EMBL" id="MTI98606.1"/>
    </source>
</evidence>
<dbReference type="Proteomes" id="UP000431462">
    <property type="component" value="Unassembled WGS sequence"/>
</dbReference>
<protein>
    <submittedName>
        <fullName evidence="2">Uncharacterized protein</fullName>
    </submittedName>
</protein>
<evidence type="ECO:0000313" key="3">
    <source>
        <dbReference type="Proteomes" id="UP000431462"/>
    </source>
</evidence>
<organism evidence="2 3">
    <name type="scientific">Marinobacter adhaerens</name>
    <dbReference type="NCBI Taxonomy" id="1033846"/>
    <lineage>
        <taxon>Bacteria</taxon>
        <taxon>Pseudomonadati</taxon>
        <taxon>Pseudomonadota</taxon>
        <taxon>Gammaproteobacteria</taxon>
        <taxon>Pseudomonadales</taxon>
        <taxon>Marinobacteraceae</taxon>
        <taxon>Marinobacter</taxon>
    </lineage>
</organism>
<name>A0A844HWX7_9GAMM</name>
<reference evidence="2 3" key="1">
    <citation type="submission" date="2019-06" db="EMBL/GenBank/DDBJ databases">
        <title>Enrichment of Autotrophic Halophilic Microorganisms from Red Sea Brine Pool Using Microbial Electrosynthesis System.</title>
        <authorList>
            <person name="Alqahtani M.F."/>
            <person name="Bajracharya S."/>
            <person name="Katuri K.P."/>
            <person name="Ali M."/>
            <person name="Saikaly P.E."/>
        </authorList>
    </citation>
    <scope>NUCLEOTIDE SEQUENCE [LARGE SCALE GENOMIC DNA]</scope>
    <source>
        <strain evidence="2">MES15</strain>
    </source>
</reference>
<sequence length="355" mass="39659">MLSKRYIQVFAAALSTCAASYPVLSNPQIGSVSKSPDDPSKLIITGSGFSFKSHSKPLYFFSFEGNNLSQQEDASFVTGREEAKGTFNSEITPFGKGHSLQFKVIDDHTNTVLPGINFSSDRLYVYFNRRYNFSIGNESTWGPNGLNLKTTRIWGDDGNNIYVGYQGKEGSGSGRIYPEYTATGGSVWLGNRLPQVQNQWTQEEIIYKTSDIGVENGRFDLVRNGNYAHNSSFRMRTSSHDSRYSELYFDQISNGVNASEGLYIYYDNIYIDDSHHRVYISDSSQFSEAKKRLIQVPTKWNDTQIEIIFDNGDISESNSYLYVVDGDGNVNANGAKLCTENCPSPPNSPESLSVQ</sequence>